<evidence type="ECO:0000313" key="11">
    <source>
        <dbReference type="Proteomes" id="UP000671852"/>
    </source>
</evidence>
<dbReference type="AlphaFoldDB" id="A0A975AZP3"/>
<dbReference type="Pfam" id="PF13145">
    <property type="entry name" value="Rotamase_2"/>
    <property type="match status" value="1"/>
</dbReference>
<evidence type="ECO:0000256" key="1">
    <source>
        <dbReference type="ARBA" id="ARBA00004401"/>
    </source>
</evidence>
<proteinExistence type="inferred from homology"/>
<keyword evidence="2" id="KW-1003">Cell membrane</keyword>
<keyword evidence="6" id="KW-0143">Chaperone</keyword>
<evidence type="ECO:0000256" key="8">
    <source>
        <dbReference type="SAM" id="Phobius"/>
    </source>
</evidence>
<name>A0A975AZP3_9BACT</name>
<feature type="domain" description="PpiC" evidence="9">
    <location>
        <begin position="241"/>
        <end position="363"/>
    </location>
</feature>
<dbReference type="Pfam" id="PF13624">
    <property type="entry name" value="SurA_N_3"/>
    <property type="match status" value="1"/>
</dbReference>
<organism evidence="10 11">
    <name type="scientific">Sulfurimonas aquatica</name>
    <dbReference type="NCBI Taxonomy" id="2672570"/>
    <lineage>
        <taxon>Bacteria</taxon>
        <taxon>Pseudomonadati</taxon>
        <taxon>Campylobacterota</taxon>
        <taxon>Epsilonproteobacteria</taxon>
        <taxon>Campylobacterales</taxon>
        <taxon>Sulfurimonadaceae</taxon>
        <taxon>Sulfurimonas</taxon>
    </lineage>
</organism>
<dbReference type="InterPro" id="IPR000297">
    <property type="entry name" value="PPIase_PpiC"/>
</dbReference>
<keyword evidence="4 8" id="KW-1133">Transmembrane helix</keyword>
<dbReference type="SUPFAM" id="SSF109998">
    <property type="entry name" value="Triger factor/SurA peptide-binding domain-like"/>
    <property type="match status" value="1"/>
</dbReference>
<evidence type="ECO:0000256" key="5">
    <source>
        <dbReference type="ARBA" id="ARBA00023136"/>
    </source>
</evidence>
<dbReference type="KEGG" id="saqt:GJV85_05340"/>
<dbReference type="RefSeq" id="WP_207562834.1">
    <property type="nucleotide sequence ID" value="NZ_CP046072.1"/>
</dbReference>
<evidence type="ECO:0000259" key="9">
    <source>
        <dbReference type="Pfam" id="PF13145"/>
    </source>
</evidence>
<dbReference type="GO" id="GO:0005886">
    <property type="term" value="C:plasma membrane"/>
    <property type="evidence" value="ECO:0007669"/>
    <property type="project" value="UniProtKB-SubCell"/>
</dbReference>
<evidence type="ECO:0000313" key="10">
    <source>
        <dbReference type="EMBL" id="QSZ41552.1"/>
    </source>
</evidence>
<reference evidence="10" key="2">
    <citation type="submission" date="2021-04" db="EMBL/GenBank/DDBJ databases">
        <title>Isolation and characterization of a novel species of the genus Sulfurimonas.</title>
        <authorList>
            <person name="Fukui M."/>
        </authorList>
    </citation>
    <scope>NUCLEOTIDE SEQUENCE</scope>
    <source>
        <strain evidence="10">H1576</strain>
    </source>
</reference>
<accession>A0A975AZP3</accession>
<keyword evidence="10" id="KW-0413">Isomerase</keyword>
<evidence type="ECO:0000256" key="4">
    <source>
        <dbReference type="ARBA" id="ARBA00022989"/>
    </source>
</evidence>
<dbReference type="Gene3D" id="1.10.4030.10">
    <property type="entry name" value="Porin chaperone SurA, peptide-binding domain"/>
    <property type="match status" value="1"/>
</dbReference>
<dbReference type="EMBL" id="CP046072">
    <property type="protein sequence ID" value="QSZ41552.1"/>
    <property type="molecule type" value="Genomic_DNA"/>
</dbReference>
<protein>
    <submittedName>
        <fullName evidence="10">Peptidylprolyl isomerase</fullName>
    </submittedName>
</protein>
<dbReference type="PANTHER" id="PTHR47529">
    <property type="entry name" value="PEPTIDYL-PROLYL CIS-TRANS ISOMERASE D"/>
    <property type="match status" value="1"/>
</dbReference>
<gene>
    <name evidence="10" type="ORF">GJV85_05340</name>
</gene>
<dbReference type="PANTHER" id="PTHR47529:SF1">
    <property type="entry name" value="PERIPLASMIC CHAPERONE PPID"/>
    <property type="match status" value="1"/>
</dbReference>
<reference evidence="10" key="1">
    <citation type="submission" date="2019-11" db="EMBL/GenBank/DDBJ databases">
        <authorList>
            <person name="Kojima H."/>
        </authorList>
    </citation>
    <scope>NUCLEOTIDE SEQUENCE</scope>
    <source>
        <strain evidence="10">H1576</strain>
    </source>
</reference>
<dbReference type="Proteomes" id="UP000671852">
    <property type="component" value="Chromosome"/>
</dbReference>
<keyword evidence="5 8" id="KW-0472">Membrane</keyword>
<evidence type="ECO:0000256" key="3">
    <source>
        <dbReference type="ARBA" id="ARBA00022692"/>
    </source>
</evidence>
<comment type="subcellular location">
    <subcellularLocation>
        <location evidence="1">Cell membrane</location>
        <topology evidence="1">Single-pass type II membrane protein</topology>
    </subcellularLocation>
</comment>
<comment type="similarity">
    <text evidence="7">Belongs to the PpiD chaperone family.</text>
</comment>
<evidence type="ECO:0000256" key="6">
    <source>
        <dbReference type="ARBA" id="ARBA00023186"/>
    </source>
</evidence>
<dbReference type="GO" id="GO:0003755">
    <property type="term" value="F:peptidyl-prolyl cis-trans isomerase activity"/>
    <property type="evidence" value="ECO:0007669"/>
    <property type="project" value="InterPro"/>
</dbReference>
<keyword evidence="3 8" id="KW-0812">Transmembrane</keyword>
<sequence>MITWMQRHKKWLIITIWVSTIAFVGAGFVGWGQYSYGDKAGAVAKVGEVEITMGELQKSYSRLYARYNEMFQGNFDEEKAKQFGLQKQALDQLIQQSLLVNLAHSYDLQISDKDLIASLKTQEYFFKDGSFDKETYKQVLSQNRLSTKEYEQSLTKELLIQKTLSLLPVKETKNEAKILSTILNIADKINYKVLTSADITIDTSDEKLKPFWQSRSQNFMSEVSYDVKYIKQDKVTEKFDDLTISQYYTNNKTHFKGEDGKILPLESAKSSIIDELNEKATKDKALRTYIAYKKGELDSGVAFNTATISKSNNPFNEDTIEKISKLSISSPYMKPILVNGTYYTFELIKTNPSIAKTFKDAKNEVLAIYISQTKKTKLQELANNSLETFSGTTTEFITASDSSKLTNLEVAQASEFLQNLFVSDKKRSYIELNSGKIVLYHILEQKMLDKSNNETDNTIASLKSGIFNEALIKSLKNRYKTEIFIQGL</sequence>
<feature type="transmembrane region" description="Helical" evidence="8">
    <location>
        <begin position="12"/>
        <end position="31"/>
    </location>
</feature>
<keyword evidence="11" id="KW-1185">Reference proteome</keyword>
<evidence type="ECO:0000256" key="7">
    <source>
        <dbReference type="ARBA" id="ARBA00038408"/>
    </source>
</evidence>
<evidence type="ECO:0000256" key="2">
    <source>
        <dbReference type="ARBA" id="ARBA00022475"/>
    </source>
</evidence>
<dbReference type="InterPro" id="IPR052029">
    <property type="entry name" value="PpiD_chaperone"/>
</dbReference>
<dbReference type="InterPro" id="IPR027304">
    <property type="entry name" value="Trigger_fact/SurA_dom_sf"/>
</dbReference>